<comment type="caution">
    <text evidence="1">The sequence shown here is derived from an EMBL/GenBank/DDBJ whole genome shotgun (WGS) entry which is preliminary data.</text>
</comment>
<organism evidence="1 2">
    <name type="scientific">Bacillus cereus</name>
    <dbReference type="NCBI Taxonomy" id="1396"/>
    <lineage>
        <taxon>Bacteria</taxon>
        <taxon>Bacillati</taxon>
        <taxon>Bacillota</taxon>
        <taxon>Bacilli</taxon>
        <taxon>Bacillales</taxon>
        <taxon>Bacillaceae</taxon>
        <taxon>Bacillus</taxon>
        <taxon>Bacillus cereus group</taxon>
    </lineage>
</organism>
<proteinExistence type="predicted"/>
<evidence type="ECO:0008006" key="3">
    <source>
        <dbReference type="Google" id="ProtNLM"/>
    </source>
</evidence>
<reference evidence="1 2" key="1">
    <citation type="submission" date="2015-12" db="EMBL/GenBank/DDBJ databases">
        <title>Bacillus cereus Group isolate.</title>
        <authorList>
            <person name="Kovac J."/>
        </authorList>
    </citation>
    <scope>NUCLEOTIDE SEQUENCE [LARGE SCALE GENOMIC DNA]</scope>
    <source>
        <strain evidence="1 2">FSL K6-0073</strain>
    </source>
</reference>
<sequence>MRDIDKIISQIQEVSAATEKMSGGTEEANASFSLITDTANTSRKRNISNSTINSITSSFNSRNFKSIQQDERKGECINKIALKIYY</sequence>
<gene>
    <name evidence="1" type="ORF">AT268_13885</name>
</gene>
<name>A0A9X0MHA4_BACCE</name>
<evidence type="ECO:0000313" key="2">
    <source>
        <dbReference type="Proteomes" id="UP000075476"/>
    </source>
</evidence>
<dbReference type="AlphaFoldDB" id="A0A9X0MHA4"/>
<protein>
    <recommendedName>
        <fullName evidence="3">Methyl-accepting chemotaxis protein</fullName>
    </recommendedName>
</protein>
<evidence type="ECO:0000313" key="1">
    <source>
        <dbReference type="EMBL" id="KXY42755.1"/>
    </source>
</evidence>
<dbReference type="EMBL" id="LOMO01000051">
    <property type="protein sequence ID" value="KXY42755.1"/>
    <property type="molecule type" value="Genomic_DNA"/>
</dbReference>
<accession>A0A9X0MHA4</accession>
<dbReference type="Proteomes" id="UP000075476">
    <property type="component" value="Unassembled WGS sequence"/>
</dbReference>